<keyword evidence="6" id="KW-1185">Reference proteome</keyword>
<feature type="domain" description="NADP-dependent oxidoreductase" evidence="4">
    <location>
        <begin position="18"/>
        <end position="294"/>
    </location>
</feature>
<comment type="similarity">
    <text evidence="3">Belongs to the aldo/keto reductase family. Aldo/keto reductase 2 subfamily.</text>
</comment>
<evidence type="ECO:0000313" key="6">
    <source>
        <dbReference type="Proteomes" id="UP000236199"/>
    </source>
</evidence>
<dbReference type="SUPFAM" id="SSF51430">
    <property type="entry name" value="NAD(P)-linked oxidoreductase"/>
    <property type="match status" value="1"/>
</dbReference>
<reference evidence="5 6" key="1">
    <citation type="submission" date="2013-12" db="EMBL/GenBank/DDBJ databases">
        <title>Comparative genomics of Petrotoga isolates.</title>
        <authorList>
            <person name="Nesbo C.L."/>
            <person name="Charchuk R."/>
            <person name="Chow K."/>
        </authorList>
    </citation>
    <scope>NUCLEOTIDE SEQUENCE [LARGE SCALE GENOMIC DNA]</scope>
    <source>
        <strain evidence="5 6">DSM 10691</strain>
    </source>
</reference>
<keyword evidence="1" id="KW-0521">NADP</keyword>
<dbReference type="Pfam" id="PF00248">
    <property type="entry name" value="Aldo_ket_red"/>
    <property type="match status" value="1"/>
</dbReference>
<organism evidence="5 6">
    <name type="scientific">Petrotoga miotherma DSM 10691</name>
    <dbReference type="NCBI Taxonomy" id="1434326"/>
    <lineage>
        <taxon>Bacteria</taxon>
        <taxon>Thermotogati</taxon>
        <taxon>Thermotogota</taxon>
        <taxon>Thermotogae</taxon>
        <taxon>Petrotogales</taxon>
        <taxon>Petrotogaceae</taxon>
        <taxon>Petrotoga</taxon>
    </lineage>
</organism>
<comment type="caution">
    <text evidence="5">The sequence shown here is derived from an EMBL/GenBank/DDBJ whole genome shotgun (WGS) entry which is preliminary data.</text>
</comment>
<dbReference type="PANTHER" id="PTHR43364:SF1">
    <property type="entry name" value="OXIDOREDUCTASE YDHF"/>
    <property type="match status" value="1"/>
</dbReference>
<dbReference type="FunFam" id="3.20.20.100:FF:000008">
    <property type="entry name" value="Aldo/keto reductase family oxidoreductase"/>
    <property type="match status" value="1"/>
</dbReference>
<evidence type="ECO:0000313" key="5">
    <source>
        <dbReference type="EMBL" id="PNS00321.1"/>
    </source>
</evidence>
<proteinExistence type="inferred from homology"/>
<sequence>MSETMQINVSNSGLYLSRIVQGMMRLREWNFSTKETEDFIMRAIDLGVTTFDHADIYGIYTCEGLFGNALKLNPSLRDKIQIVTKCGIVLPNKETKRIHYYDTSKEHILKSVDNSLRNLHTDYIDLLLIHRPDPFMNPEEIAEAFLELHKSGKVRFFGVSNFTINQFEALQSKLNLPLVTNQIEISPFNLEHFENDNIYFLKGENINPMAWSPLAGGKLFDVSNDKSVRILTTLKEVGKELGIDSMDTLVYSWLLNHPVGVIPISGSGRLERLKNAVEALNIKLTREQWFKIYEAALGHDVP</sequence>
<evidence type="ECO:0000256" key="1">
    <source>
        <dbReference type="ARBA" id="ARBA00022857"/>
    </source>
</evidence>
<gene>
    <name evidence="5" type="ORF">X928_05255</name>
</gene>
<dbReference type="Gene3D" id="3.20.20.100">
    <property type="entry name" value="NADP-dependent oxidoreductase domain"/>
    <property type="match status" value="1"/>
</dbReference>
<dbReference type="InterPro" id="IPR023210">
    <property type="entry name" value="NADP_OxRdtase_dom"/>
</dbReference>
<protein>
    <submittedName>
        <fullName evidence="5">Oxidoreductase</fullName>
    </submittedName>
</protein>
<dbReference type="InterPro" id="IPR036812">
    <property type="entry name" value="NAD(P)_OxRdtase_dom_sf"/>
</dbReference>
<name>A0A2K1PBZ4_9BACT</name>
<dbReference type="GO" id="GO:0016491">
    <property type="term" value="F:oxidoreductase activity"/>
    <property type="evidence" value="ECO:0007669"/>
    <property type="project" value="UniProtKB-KW"/>
</dbReference>
<dbReference type="EMBL" id="AZRM01000025">
    <property type="protein sequence ID" value="PNS00321.1"/>
    <property type="molecule type" value="Genomic_DNA"/>
</dbReference>
<evidence type="ECO:0000256" key="2">
    <source>
        <dbReference type="ARBA" id="ARBA00023002"/>
    </source>
</evidence>
<keyword evidence="2" id="KW-0560">Oxidoreductase</keyword>
<dbReference type="PANTHER" id="PTHR43364">
    <property type="entry name" value="NADH-SPECIFIC METHYLGLYOXAL REDUCTASE-RELATED"/>
    <property type="match status" value="1"/>
</dbReference>
<dbReference type="AlphaFoldDB" id="A0A2K1PBZ4"/>
<evidence type="ECO:0000259" key="4">
    <source>
        <dbReference type="Pfam" id="PF00248"/>
    </source>
</evidence>
<dbReference type="CDD" id="cd19092">
    <property type="entry name" value="AKR_BsYcsN_EcYdhF-like"/>
    <property type="match status" value="1"/>
</dbReference>
<dbReference type="Proteomes" id="UP000236199">
    <property type="component" value="Unassembled WGS sequence"/>
</dbReference>
<dbReference type="InterPro" id="IPR050523">
    <property type="entry name" value="AKR_Detox_Biosynth"/>
</dbReference>
<accession>A0A2K1PBZ4</accession>
<dbReference type="GO" id="GO:0005829">
    <property type="term" value="C:cytosol"/>
    <property type="evidence" value="ECO:0007669"/>
    <property type="project" value="TreeGrafter"/>
</dbReference>
<evidence type="ECO:0000256" key="3">
    <source>
        <dbReference type="ARBA" id="ARBA00038157"/>
    </source>
</evidence>